<evidence type="ECO:0000256" key="6">
    <source>
        <dbReference type="SAM" id="MobiDB-lite"/>
    </source>
</evidence>
<dbReference type="GO" id="GO:0003700">
    <property type="term" value="F:DNA-binding transcription factor activity"/>
    <property type="evidence" value="ECO:0007669"/>
    <property type="project" value="InterPro"/>
</dbReference>
<feature type="compositionally biased region" description="Low complexity" evidence="6">
    <location>
        <begin position="138"/>
        <end position="153"/>
    </location>
</feature>
<dbReference type="GO" id="GO:0003677">
    <property type="term" value="F:DNA binding"/>
    <property type="evidence" value="ECO:0007669"/>
    <property type="project" value="UniProtKB-KW"/>
</dbReference>
<evidence type="ECO:0000256" key="5">
    <source>
        <dbReference type="ARBA" id="ARBA00023242"/>
    </source>
</evidence>
<protein>
    <submittedName>
        <fullName evidence="8">Transcription factor bHLH52-like</fullName>
    </submittedName>
</protein>
<keyword evidence="3" id="KW-0238">DNA-binding</keyword>
<dbReference type="SMART" id="SM00353">
    <property type="entry name" value="HLH"/>
    <property type="match status" value="1"/>
</dbReference>
<dbReference type="GO" id="GO:0046983">
    <property type="term" value="F:protein dimerization activity"/>
    <property type="evidence" value="ECO:0007669"/>
    <property type="project" value="InterPro"/>
</dbReference>
<keyword evidence="4" id="KW-0804">Transcription</keyword>
<dbReference type="EMBL" id="JAAIUW010000004">
    <property type="protein sequence ID" value="KAF7834478.1"/>
    <property type="molecule type" value="Genomic_DNA"/>
</dbReference>
<accession>A0A834WYT7</accession>
<dbReference type="Proteomes" id="UP000634136">
    <property type="component" value="Unassembled WGS sequence"/>
</dbReference>
<dbReference type="GO" id="GO:0005634">
    <property type="term" value="C:nucleus"/>
    <property type="evidence" value="ECO:0007669"/>
    <property type="project" value="UniProtKB-SubCell"/>
</dbReference>
<dbReference type="OrthoDB" id="1921534at2759"/>
<feature type="region of interest" description="Disordered" evidence="6">
    <location>
        <begin position="133"/>
        <end position="165"/>
    </location>
</feature>
<dbReference type="InterPro" id="IPR011598">
    <property type="entry name" value="bHLH_dom"/>
</dbReference>
<dbReference type="InterPro" id="IPR036638">
    <property type="entry name" value="HLH_DNA-bd_sf"/>
</dbReference>
<dbReference type="PANTHER" id="PTHR45914">
    <property type="entry name" value="TRANSCRIPTION FACTOR HEC3-RELATED"/>
    <property type="match status" value="1"/>
</dbReference>
<feature type="domain" description="BHLH" evidence="7">
    <location>
        <begin position="150"/>
        <end position="199"/>
    </location>
</feature>
<proteinExistence type="predicted"/>
<gene>
    <name evidence="8" type="ORF">G2W53_009337</name>
</gene>
<keyword evidence="2" id="KW-0805">Transcription regulation</keyword>
<evidence type="ECO:0000256" key="4">
    <source>
        <dbReference type="ARBA" id="ARBA00023163"/>
    </source>
</evidence>
<dbReference type="Gene3D" id="4.10.280.10">
    <property type="entry name" value="Helix-loop-helix DNA-binding domain"/>
    <property type="match status" value="1"/>
</dbReference>
<evidence type="ECO:0000256" key="2">
    <source>
        <dbReference type="ARBA" id="ARBA00023015"/>
    </source>
</evidence>
<dbReference type="InterPro" id="IPR045843">
    <property type="entry name" value="IND-like"/>
</dbReference>
<organism evidence="8 9">
    <name type="scientific">Senna tora</name>
    <dbReference type="NCBI Taxonomy" id="362788"/>
    <lineage>
        <taxon>Eukaryota</taxon>
        <taxon>Viridiplantae</taxon>
        <taxon>Streptophyta</taxon>
        <taxon>Embryophyta</taxon>
        <taxon>Tracheophyta</taxon>
        <taxon>Spermatophyta</taxon>
        <taxon>Magnoliopsida</taxon>
        <taxon>eudicotyledons</taxon>
        <taxon>Gunneridae</taxon>
        <taxon>Pentapetalae</taxon>
        <taxon>rosids</taxon>
        <taxon>fabids</taxon>
        <taxon>Fabales</taxon>
        <taxon>Fabaceae</taxon>
        <taxon>Caesalpinioideae</taxon>
        <taxon>Cassia clade</taxon>
        <taxon>Senna</taxon>
    </lineage>
</organism>
<sequence>MALTSYFNWETCLQPDLINLNLQHQTSIFNEATPEEELLLLPPDYYNPLLPPNYNNYYSDENYSSTTDFLYPLHEDYHYEHHNNLYNYYNEDDLLLLPCPKRQKYYDESTINVVPNIIPEFNHGGCGGCCGGRKKKNSSSSSNNGNVGPPGVSAQSKAARERRRKITEKTQELGKLVPAASNLNTADMLQAAAKYLAYLKAQVGMLQLVNTMQDEKALLSGSEDLKAMLVSPCVEEKLCLKEKCLVPKEFVTTLKNLQEVKSKPSILNDLNQLIQTESEEKKIEII</sequence>
<dbReference type="SUPFAM" id="SSF47459">
    <property type="entry name" value="HLH, helix-loop-helix DNA-binding domain"/>
    <property type="match status" value="1"/>
</dbReference>
<dbReference type="AlphaFoldDB" id="A0A834WYT7"/>
<evidence type="ECO:0000313" key="9">
    <source>
        <dbReference type="Proteomes" id="UP000634136"/>
    </source>
</evidence>
<keyword evidence="5" id="KW-0539">Nucleus</keyword>
<keyword evidence="9" id="KW-1185">Reference proteome</keyword>
<dbReference type="PROSITE" id="PS50888">
    <property type="entry name" value="BHLH"/>
    <property type="match status" value="1"/>
</dbReference>
<evidence type="ECO:0000259" key="7">
    <source>
        <dbReference type="PROSITE" id="PS50888"/>
    </source>
</evidence>
<comment type="caution">
    <text evidence="8">The sequence shown here is derived from an EMBL/GenBank/DDBJ whole genome shotgun (WGS) entry which is preliminary data.</text>
</comment>
<name>A0A834WYT7_9FABA</name>
<evidence type="ECO:0000313" key="8">
    <source>
        <dbReference type="EMBL" id="KAF7834478.1"/>
    </source>
</evidence>
<reference evidence="8" key="1">
    <citation type="submission" date="2020-09" db="EMBL/GenBank/DDBJ databases">
        <title>Genome-Enabled Discovery of Anthraquinone Biosynthesis in Senna tora.</title>
        <authorList>
            <person name="Kang S.-H."/>
            <person name="Pandey R.P."/>
            <person name="Lee C.-M."/>
            <person name="Sim J.-S."/>
            <person name="Jeong J.-T."/>
            <person name="Choi B.-S."/>
            <person name="Jung M."/>
            <person name="Ginzburg D."/>
            <person name="Zhao K."/>
            <person name="Won S.Y."/>
            <person name="Oh T.-J."/>
            <person name="Yu Y."/>
            <person name="Kim N.-H."/>
            <person name="Lee O.R."/>
            <person name="Lee T.-H."/>
            <person name="Bashyal P."/>
            <person name="Kim T.-S."/>
            <person name="Lee W.-H."/>
            <person name="Kawkins C."/>
            <person name="Kim C.-K."/>
            <person name="Kim J.S."/>
            <person name="Ahn B.O."/>
            <person name="Rhee S.Y."/>
            <person name="Sohng J.K."/>
        </authorList>
    </citation>
    <scope>NUCLEOTIDE SEQUENCE</scope>
    <source>
        <tissue evidence="8">Leaf</tissue>
    </source>
</reference>
<evidence type="ECO:0000256" key="1">
    <source>
        <dbReference type="ARBA" id="ARBA00004123"/>
    </source>
</evidence>
<evidence type="ECO:0000256" key="3">
    <source>
        <dbReference type="ARBA" id="ARBA00023125"/>
    </source>
</evidence>
<dbReference type="Pfam" id="PF00010">
    <property type="entry name" value="HLH"/>
    <property type="match status" value="1"/>
</dbReference>
<comment type="subcellular location">
    <subcellularLocation>
        <location evidence="1">Nucleus</location>
    </subcellularLocation>
</comment>